<proteinExistence type="predicted"/>
<sequence>MRTLRAGTEVRNRQVARAGPDVPTAAGRAATAVPGPHRDQRARPTASATAAVAVPDARFGTATARPGALLVQALARAVAGLACACVFLALAKSRAPHGGQPGCAPSRGPAPESGTLGRGE</sequence>
<feature type="transmembrane region" description="Helical" evidence="2">
    <location>
        <begin position="69"/>
        <end position="91"/>
    </location>
</feature>
<feature type="region of interest" description="Disordered" evidence="1">
    <location>
        <begin position="17"/>
        <end position="50"/>
    </location>
</feature>
<keyword evidence="2" id="KW-1133">Transmembrane helix</keyword>
<feature type="region of interest" description="Disordered" evidence="1">
    <location>
        <begin position="95"/>
        <end position="120"/>
    </location>
</feature>
<keyword evidence="4" id="KW-1185">Reference proteome</keyword>
<evidence type="ECO:0000313" key="4">
    <source>
        <dbReference type="Proteomes" id="UP000236178"/>
    </source>
</evidence>
<dbReference type="AlphaFoldDB" id="A0A2I0SJE0"/>
<reference evidence="3 4" key="1">
    <citation type="submission" date="2017-12" db="EMBL/GenBank/DDBJ databases">
        <title>Streptomyces populusis sp. nov., a novel endophytic actinobacterium isolated from stems of Populus adenopoda Maxim.</title>
        <authorList>
            <person name="Wang Z."/>
        </authorList>
    </citation>
    <scope>NUCLEOTIDE SEQUENCE [LARGE SCALE GENOMIC DNA]</scope>
    <source>
        <strain evidence="3 4">A249</strain>
    </source>
</reference>
<organism evidence="3 4">
    <name type="scientific">Streptomyces populi</name>
    <dbReference type="NCBI Taxonomy" id="2058924"/>
    <lineage>
        <taxon>Bacteria</taxon>
        <taxon>Bacillati</taxon>
        <taxon>Actinomycetota</taxon>
        <taxon>Actinomycetes</taxon>
        <taxon>Kitasatosporales</taxon>
        <taxon>Streptomycetaceae</taxon>
        <taxon>Streptomyces</taxon>
    </lineage>
</organism>
<comment type="caution">
    <text evidence="3">The sequence shown here is derived from an EMBL/GenBank/DDBJ whole genome shotgun (WGS) entry which is preliminary data.</text>
</comment>
<dbReference type="EMBL" id="PJOS01000059">
    <property type="protein sequence ID" value="PKT70051.1"/>
    <property type="molecule type" value="Genomic_DNA"/>
</dbReference>
<protein>
    <submittedName>
        <fullName evidence="3">Uncharacterized protein</fullName>
    </submittedName>
</protein>
<keyword evidence="2" id="KW-0472">Membrane</keyword>
<accession>A0A2I0SJE0</accession>
<dbReference type="Proteomes" id="UP000236178">
    <property type="component" value="Unassembled WGS sequence"/>
</dbReference>
<keyword evidence="2" id="KW-0812">Transmembrane</keyword>
<evidence type="ECO:0000313" key="3">
    <source>
        <dbReference type="EMBL" id="PKT70051.1"/>
    </source>
</evidence>
<evidence type="ECO:0000256" key="1">
    <source>
        <dbReference type="SAM" id="MobiDB-lite"/>
    </source>
</evidence>
<evidence type="ECO:0000256" key="2">
    <source>
        <dbReference type="SAM" id="Phobius"/>
    </source>
</evidence>
<dbReference type="RefSeq" id="WP_103552053.1">
    <property type="nucleotide sequence ID" value="NZ_JBHJSK010000020.1"/>
</dbReference>
<name>A0A2I0SJE0_9ACTN</name>
<gene>
    <name evidence="3" type="ORF">CW362_26465</name>
</gene>